<dbReference type="PANTHER" id="PTHR36766">
    <property type="entry name" value="PLANT BROAD-SPECTRUM MILDEW RESISTANCE PROTEIN RPW8"/>
    <property type="match status" value="1"/>
</dbReference>
<accession>A0A2U1LXU6</accession>
<keyword evidence="13" id="KW-1185">Reference proteome</keyword>
<keyword evidence="6" id="KW-0067">ATP-binding</keyword>
<evidence type="ECO:0000313" key="12">
    <source>
        <dbReference type="EMBL" id="PWA53835.1"/>
    </source>
</evidence>
<gene>
    <name evidence="12" type="ORF">CTI12_AA305510</name>
</gene>
<feature type="domain" description="NB-ARC" evidence="8">
    <location>
        <begin position="168"/>
        <end position="339"/>
    </location>
</feature>
<dbReference type="GO" id="GO:0005524">
    <property type="term" value="F:ATP binding"/>
    <property type="evidence" value="ECO:0007669"/>
    <property type="project" value="UniProtKB-KW"/>
</dbReference>
<keyword evidence="3" id="KW-0677">Repeat</keyword>
<reference evidence="12 13" key="1">
    <citation type="journal article" date="2018" name="Mol. Plant">
        <title>The genome of Artemisia annua provides insight into the evolution of Asteraceae family and artemisinin biosynthesis.</title>
        <authorList>
            <person name="Shen Q."/>
            <person name="Zhang L."/>
            <person name="Liao Z."/>
            <person name="Wang S."/>
            <person name="Yan T."/>
            <person name="Shi P."/>
            <person name="Liu M."/>
            <person name="Fu X."/>
            <person name="Pan Q."/>
            <person name="Wang Y."/>
            <person name="Lv Z."/>
            <person name="Lu X."/>
            <person name="Zhang F."/>
            <person name="Jiang W."/>
            <person name="Ma Y."/>
            <person name="Chen M."/>
            <person name="Hao X."/>
            <person name="Li L."/>
            <person name="Tang Y."/>
            <person name="Lv G."/>
            <person name="Zhou Y."/>
            <person name="Sun X."/>
            <person name="Brodelius P.E."/>
            <person name="Rose J.K.C."/>
            <person name="Tang K."/>
        </authorList>
    </citation>
    <scope>NUCLEOTIDE SEQUENCE [LARGE SCALE GENOMIC DNA]</scope>
    <source>
        <strain evidence="13">cv. Huhao1</strain>
        <tissue evidence="12">Leaf</tissue>
    </source>
</reference>
<feature type="domain" description="Disease resistance protein winged helix" evidence="10">
    <location>
        <begin position="421"/>
        <end position="464"/>
    </location>
</feature>
<dbReference type="GO" id="GO:0051707">
    <property type="term" value="P:response to other organism"/>
    <property type="evidence" value="ECO:0007669"/>
    <property type="project" value="UniProtKB-ARBA"/>
</dbReference>
<feature type="domain" description="Disease resistance protein winged helix" evidence="10">
    <location>
        <begin position="606"/>
        <end position="657"/>
    </location>
</feature>
<dbReference type="SUPFAM" id="SSF52540">
    <property type="entry name" value="P-loop containing nucleoside triphosphate hydrolases"/>
    <property type="match status" value="2"/>
</dbReference>
<feature type="coiled-coil region" evidence="7">
    <location>
        <begin position="35"/>
        <end position="85"/>
    </location>
</feature>
<evidence type="ECO:0000259" key="9">
    <source>
        <dbReference type="Pfam" id="PF18052"/>
    </source>
</evidence>
<dbReference type="GO" id="GO:0006952">
    <property type="term" value="P:defense response"/>
    <property type="evidence" value="ECO:0007669"/>
    <property type="project" value="UniProtKB-KW"/>
</dbReference>
<evidence type="ECO:0000259" key="11">
    <source>
        <dbReference type="Pfam" id="PF25019"/>
    </source>
</evidence>
<dbReference type="OrthoDB" id="5279713at2759"/>
<dbReference type="PRINTS" id="PR00364">
    <property type="entry name" value="DISEASERSIST"/>
</dbReference>
<evidence type="ECO:0000259" key="8">
    <source>
        <dbReference type="Pfam" id="PF00931"/>
    </source>
</evidence>
<sequence>MIDAFVTVAAEVILEKAFSLAANEFAIARGFTDSLKNLHNKLEMIRAKLRDAERQKGSEAVTVWLKQLKTVMSEADDLLDEVEYEVLRREVKKRDHTTRKIRCRPSLKKFSFRREMGHKIENIITKLSEINKHALELGLQVEQQIPIPNSLRNETHSYLDEFKIVGRENDKLQIIELLTESTKEEKLTIIPVVGMGGIGKTTLAKSVYNNPKIQRHFDVKAWVCVSLKVNINRLLEMIYESLNGQKCELPTRENLITKLREELGSKRYLLVLDDVWDEERTYWDDFRSCVVNMNSQNGNGIIVTTRKLEIGTNYMKKNSLTLQGLSDDEGWIMFKERANPLPELEEIGRDVVKKCHGLPLLVKVIGSMLQNYSGDKDKWLSVQESMVWGKEEGDMVLSILKLSFDNLPNSISKQCFAYCSIFEKDTVMKKEELIQLWMALGLLQADGTRNSNMEDVGNDIFKILRTYWDDFRSCVVNMNSQNGNGIIVTTRKLEIGTNYMKKNSLTLQGLSDDEGWIMFKERANPLPELEEIGRDVVKKCHGLPLLVKVIGSMLQNYSGDKDKWLSVQESMVWGEEEGDMVLSILKLSFDNLPNSISKQCFAYCSIFEKDTVMKKEELIQLWMALGLLQADGTRNSNMEDVGNDIFKILHLSITQEKDSNSFSYKFIKEAGSRSLHTLFMSSMGKEISFQDFKCLRILKLTYIRQKRIDESLGDLVHLRYLDLSDIFRIVFPKSISKLHHLQTLKLGSYSNSKKFPEGMRNLISLQHLESKHFVRSPKDVGQLTSLRTLSYFSVGRTKGYQIDELGRLKHLGGKLDISNLEEVRSKEEAIQADLGGKRNLYKINFSWNKSYEGVRQKDKDILEGLQTHENVKSLTIENYSSDCFPEWVMKMSTNTRGEWIHLDKLVDVTLSGCHNVLSLPMVLKLPLLRDLVLKDMDSLTSLSSSVGLGSSEPLSRSLRKLEVDGMKRLEKWTDAATNSSTMISPVLEMLSIEDCPKIILLDEHYPHPLVRLEIMNCKNLESIGSLQGLTSLESLVIWECPALLGIPDLHNLGGSLKKLKIMWCEKLTSVPSGIDSLTLLDYLWLGPFSEELDGFPSLKGIEKMRSNLRSLELIGWSDWESIPEEVKHLTSLEIFGICEFGIREIPMWLTNMSSIKRISFYNCHGLDADSVLKGAPREAEYVDINGKIIINRRSSS</sequence>
<evidence type="ECO:0000313" key="13">
    <source>
        <dbReference type="Proteomes" id="UP000245207"/>
    </source>
</evidence>
<dbReference type="InterPro" id="IPR058922">
    <property type="entry name" value="WHD_DRP"/>
</dbReference>
<organism evidence="12 13">
    <name type="scientific">Artemisia annua</name>
    <name type="common">Sweet wormwood</name>
    <dbReference type="NCBI Taxonomy" id="35608"/>
    <lineage>
        <taxon>Eukaryota</taxon>
        <taxon>Viridiplantae</taxon>
        <taxon>Streptophyta</taxon>
        <taxon>Embryophyta</taxon>
        <taxon>Tracheophyta</taxon>
        <taxon>Spermatophyta</taxon>
        <taxon>Magnoliopsida</taxon>
        <taxon>eudicotyledons</taxon>
        <taxon>Gunneridae</taxon>
        <taxon>Pentapetalae</taxon>
        <taxon>asterids</taxon>
        <taxon>campanulids</taxon>
        <taxon>Asterales</taxon>
        <taxon>Asteraceae</taxon>
        <taxon>Asteroideae</taxon>
        <taxon>Anthemideae</taxon>
        <taxon>Artemisiinae</taxon>
        <taxon>Artemisia</taxon>
    </lineage>
</organism>
<evidence type="ECO:0000259" key="10">
    <source>
        <dbReference type="Pfam" id="PF23559"/>
    </source>
</evidence>
<comment type="similarity">
    <text evidence="1">Belongs to the disease resistance NB-LRR family.</text>
</comment>
<evidence type="ECO:0000256" key="4">
    <source>
        <dbReference type="ARBA" id="ARBA00022741"/>
    </source>
</evidence>
<dbReference type="PANTHER" id="PTHR36766:SF70">
    <property type="entry name" value="DISEASE RESISTANCE PROTEIN RGA4"/>
    <property type="match status" value="1"/>
</dbReference>
<dbReference type="SUPFAM" id="SSF52058">
    <property type="entry name" value="L domain-like"/>
    <property type="match status" value="2"/>
</dbReference>
<name>A0A2U1LXU6_ARTAN</name>
<dbReference type="GO" id="GO:0043531">
    <property type="term" value="F:ADP binding"/>
    <property type="evidence" value="ECO:0007669"/>
    <property type="project" value="InterPro"/>
</dbReference>
<dbReference type="InterPro" id="IPR042197">
    <property type="entry name" value="Apaf_helical"/>
</dbReference>
<dbReference type="Pfam" id="PF25019">
    <property type="entry name" value="LRR_R13L1-DRL21"/>
    <property type="match status" value="1"/>
</dbReference>
<evidence type="ECO:0000256" key="6">
    <source>
        <dbReference type="ARBA" id="ARBA00022840"/>
    </source>
</evidence>
<dbReference type="Pfam" id="PF00931">
    <property type="entry name" value="NB-ARC"/>
    <property type="match status" value="1"/>
</dbReference>
<dbReference type="InterPro" id="IPR036388">
    <property type="entry name" value="WH-like_DNA-bd_sf"/>
</dbReference>
<dbReference type="Proteomes" id="UP000245207">
    <property type="component" value="Unassembled WGS sequence"/>
</dbReference>
<proteinExistence type="inferred from homology"/>
<dbReference type="InterPro" id="IPR041118">
    <property type="entry name" value="Rx_N"/>
</dbReference>
<dbReference type="Pfam" id="PF18052">
    <property type="entry name" value="Rx_N"/>
    <property type="match status" value="1"/>
</dbReference>
<keyword evidence="4" id="KW-0547">Nucleotide-binding</keyword>
<evidence type="ECO:0000256" key="1">
    <source>
        <dbReference type="ARBA" id="ARBA00008894"/>
    </source>
</evidence>
<keyword evidence="7" id="KW-0175">Coiled coil</keyword>
<dbReference type="FunFam" id="3.40.50.300:FF:001091">
    <property type="entry name" value="Probable disease resistance protein At1g61300"/>
    <property type="match status" value="1"/>
</dbReference>
<evidence type="ECO:0000256" key="2">
    <source>
        <dbReference type="ARBA" id="ARBA00022614"/>
    </source>
</evidence>
<comment type="caution">
    <text evidence="12">The sequence shown here is derived from an EMBL/GenBank/DDBJ whole genome shotgun (WGS) entry which is preliminary data.</text>
</comment>
<feature type="domain" description="R13L1/DRL21-like LRR repeat region" evidence="11">
    <location>
        <begin position="802"/>
        <end position="936"/>
    </location>
</feature>
<dbReference type="InterPro" id="IPR002182">
    <property type="entry name" value="NB-ARC"/>
</dbReference>
<dbReference type="InterPro" id="IPR038005">
    <property type="entry name" value="RX-like_CC"/>
</dbReference>
<dbReference type="AlphaFoldDB" id="A0A2U1LXU6"/>
<dbReference type="InterPro" id="IPR056789">
    <property type="entry name" value="LRR_R13L1-DRL21"/>
</dbReference>
<dbReference type="Gene3D" id="3.80.10.10">
    <property type="entry name" value="Ribonuclease Inhibitor"/>
    <property type="match status" value="3"/>
</dbReference>
<evidence type="ECO:0000256" key="5">
    <source>
        <dbReference type="ARBA" id="ARBA00022821"/>
    </source>
</evidence>
<dbReference type="Gene3D" id="1.10.8.430">
    <property type="entry name" value="Helical domain of apoptotic protease-activating factors"/>
    <property type="match status" value="2"/>
</dbReference>
<dbReference type="Gene3D" id="1.20.5.4130">
    <property type="match status" value="1"/>
</dbReference>
<evidence type="ECO:0000256" key="7">
    <source>
        <dbReference type="SAM" id="Coils"/>
    </source>
</evidence>
<dbReference type="EMBL" id="PKPP01007282">
    <property type="protein sequence ID" value="PWA53835.1"/>
    <property type="molecule type" value="Genomic_DNA"/>
</dbReference>
<dbReference type="Gene3D" id="3.40.50.300">
    <property type="entry name" value="P-loop containing nucleotide triphosphate hydrolases"/>
    <property type="match status" value="1"/>
</dbReference>
<dbReference type="InterPro" id="IPR027417">
    <property type="entry name" value="P-loop_NTPase"/>
</dbReference>
<keyword evidence="5" id="KW-0611">Plant defense</keyword>
<feature type="domain" description="Disease resistance N-terminal" evidence="9">
    <location>
        <begin position="11"/>
        <end position="96"/>
    </location>
</feature>
<protein>
    <submittedName>
        <fullName evidence="12">Disease resistance RPP13-like protein 1</fullName>
    </submittedName>
</protein>
<dbReference type="Pfam" id="PF23559">
    <property type="entry name" value="WHD_DRP"/>
    <property type="match status" value="2"/>
</dbReference>
<dbReference type="InterPro" id="IPR032675">
    <property type="entry name" value="LRR_dom_sf"/>
</dbReference>
<evidence type="ECO:0000256" key="3">
    <source>
        <dbReference type="ARBA" id="ARBA00022737"/>
    </source>
</evidence>
<dbReference type="STRING" id="35608.A0A2U1LXU6"/>
<dbReference type="CDD" id="cd14798">
    <property type="entry name" value="RX-CC_like"/>
    <property type="match status" value="1"/>
</dbReference>
<dbReference type="Gene3D" id="1.10.10.10">
    <property type="entry name" value="Winged helix-like DNA-binding domain superfamily/Winged helix DNA-binding domain"/>
    <property type="match status" value="2"/>
</dbReference>
<keyword evidence="2" id="KW-0433">Leucine-rich repeat</keyword>